<dbReference type="Pfam" id="PF02016">
    <property type="entry name" value="Peptidase_S66"/>
    <property type="match status" value="1"/>
</dbReference>
<gene>
    <name evidence="8" type="ORF">FHS75_000421</name>
</gene>
<dbReference type="InterPro" id="IPR040449">
    <property type="entry name" value="Peptidase_S66_N"/>
</dbReference>
<evidence type="ECO:0000313" key="8">
    <source>
        <dbReference type="EMBL" id="NYH94116.1"/>
    </source>
</evidence>
<evidence type="ECO:0000259" key="7">
    <source>
        <dbReference type="Pfam" id="PF17676"/>
    </source>
</evidence>
<dbReference type="InterPro" id="IPR027461">
    <property type="entry name" value="Carboxypeptidase_A_C_sf"/>
</dbReference>
<dbReference type="InterPro" id="IPR040921">
    <property type="entry name" value="Peptidase_S66C"/>
</dbReference>
<dbReference type="PANTHER" id="PTHR30237">
    <property type="entry name" value="MURAMOYLTETRAPEPTIDE CARBOXYPEPTIDASE"/>
    <property type="match status" value="1"/>
</dbReference>
<dbReference type="PIRSF" id="PIRSF028757">
    <property type="entry name" value="LD-carboxypeptidase"/>
    <property type="match status" value="1"/>
</dbReference>
<comment type="caution">
    <text evidence="8">The sequence shown here is derived from an EMBL/GenBank/DDBJ whole genome shotgun (WGS) entry which is preliminary data.</text>
</comment>
<evidence type="ECO:0000256" key="4">
    <source>
        <dbReference type="ARBA" id="ARBA00022801"/>
    </source>
</evidence>
<keyword evidence="9" id="KW-1185">Reference proteome</keyword>
<keyword evidence="3" id="KW-0645">Protease</keyword>
<name>A0A7Z0BRS7_9SPHN</name>
<dbReference type="EMBL" id="JACBZF010000001">
    <property type="protein sequence ID" value="NYH94116.1"/>
    <property type="molecule type" value="Genomic_DNA"/>
</dbReference>
<dbReference type="SUPFAM" id="SSF52317">
    <property type="entry name" value="Class I glutamine amidotransferase-like"/>
    <property type="match status" value="1"/>
</dbReference>
<dbReference type="GO" id="GO:0008236">
    <property type="term" value="F:serine-type peptidase activity"/>
    <property type="evidence" value="ECO:0007669"/>
    <property type="project" value="UniProtKB-KW"/>
</dbReference>
<dbReference type="GO" id="GO:0006508">
    <property type="term" value="P:proteolysis"/>
    <property type="evidence" value="ECO:0007669"/>
    <property type="project" value="UniProtKB-KW"/>
</dbReference>
<evidence type="ECO:0000259" key="6">
    <source>
        <dbReference type="Pfam" id="PF02016"/>
    </source>
</evidence>
<dbReference type="Gene3D" id="3.50.30.60">
    <property type="entry name" value="LD-carboxypeptidase A C-terminal domain-like"/>
    <property type="match status" value="1"/>
</dbReference>
<evidence type="ECO:0000256" key="2">
    <source>
        <dbReference type="ARBA" id="ARBA00022645"/>
    </source>
</evidence>
<dbReference type="InterPro" id="IPR003507">
    <property type="entry name" value="S66_fam"/>
</dbReference>
<organism evidence="8 9">
    <name type="scientific">Novosphingobium marinum</name>
    <dbReference type="NCBI Taxonomy" id="1514948"/>
    <lineage>
        <taxon>Bacteria</taxon>
        <taxon>Pseudomonadati</taxon>
        <taxon>Pseudomonadota</taxon>
        <taxon>Alphaproteobacteria</taxon>
        <taxon>Sphingomonadales</taxon>
        <taxon>Sphingomonadaceae</taxon>
        <taxon>Novosphingobium</taxon>
    </lineage>
</organism>
<evidence type="ECO:0000256" key="5">
    <source>
        <dbReference type="ARBA" id="ARBA00022825"/>
    </source>
</evidence>
<sequence length="360" mass="37984">MDDFLSLAAQFLASLSGMLTRRSAIGGIGAAAILSALPFQATGQPKRKPPRLVPGDTVGLIAPAGFVADRFGVETVEETVRAMGLAPKTAPHVLKRNGYLAGTDAERAADINAMYADDAVKAVFAIRGGWGCARILPYLDYETIRGNPKLLVGSSDITALHLAFAARAGFATVHGPGVSASWPDRTWQAFRTIAFEAATPTYSLPEAREDRLVQRLNRTTTFRPGTARGRLLGGNLSVLSALVGTPYLPDFSGAILFLEDVNEAEYRIDRMLTQLALAGVLGKVSGVVFGACTNCSNPGPSYGNFTIYEVLDHHLGALGVPAFQADLFGHIAGNLSLPVGMEAEIDAEAGSIRMLEPAVG</sequence>
<dbReference type="Proteomes" id="UP000522081">
    <property type="component" value="Unassembled WGS sequence"/>
</dbReference>
<dbReference type="InterPro" id="IPR027478">
    <property type="entry name" value="LdcA_N"/>
</dbReference>
<proteinExistence type="inferred from homology"/>
<dbReference type="PANTHER" id="PTHR30237:SF2">
    <property type="entry name" value="MUREIN TETRAPEPTIDE CARBOXYPEPTIDASE"/>
    <property type="match status" value="1"/>
</dbReference>
<evidence type="ECO:0000256" key="3">
    <source>
        <dbReference type="ARBA" id="ARBA00022670"/>
    </source>
</evidence>
<dbReference type="GO" id="GO:0106415">
    <property type="term" value="F:muramoyltetrapeptide carboxypeptidase activity"/>
    <property type="evidence" value="ECO:0007669"/>
    <property type="project" value="UniProtKB-EC"/>
</dbReference>
<keyword evidence="5" id="KW-0720">Serine protease</keyword>
<dbReference type="CDD" id="cd07025">
    <property type="entry name" value="Peptidase_S66"/>
    <property type="match status" value="1"/>
</dbReference>
<feature type="domain" description="LD-carboxypeptidase C-terminal" evidence="7">
    <location>
        <begin position="228"/>
        <end position="345"/>
    </location>
</feature>
<dbReference type="Pfam" id="PF17676">
    <property type="entry name" value="Peptidase_S66C"/>
    <property type="match status" value="1"/>
</dbReference>
<feature type="domain" description="LD-carboxypeptidase N-terminal" evidence="6">
    <location>
        <begin position="58"/>
        <end position="175"/>
    </location>
</feature>
<dbReference type="AlphaFoldDB" id="A0A7Z0BRS7"/>
<dbReference type="EC" id="3.4.17.13" evidence="8"/>
<evidence type="ECO:0000256" key="1">
    <source>
        <dbReference type="ARBA" id="ARBA00010233"/>
    </source>
</evidence>
<keyword evidence="4 8" id="KW-0378">Hydrolase</keyword>
<dbReference type="Gene3D" id="3.40.50.10740">
    <property type="entry name" value="Class I glutamine amidotransferase-like"/>
    <property type="match status" value="1"/>
</dbReference>
<dbReference type="InterPro" id="IPR029062">
    <property type="entry name" value="Class_I_gatase-like"/>
</dbReference>
<keyword evidence="2 8" id="KW-0121">Carboxypeptidase</keyword>
<evidence type="ECO:0000313" key="9">
    <source>
        <dbReference type="Proteomes" id="UP000522081"/>
    </source>
</evidence>
<comment type="similarity">
    <text evidence="1">Belongs to the peptidase S66 family.</text>
</comment>
<protein>
    <submittedName>
        <fullName evidence="8">Muramoyltetrapeptide carboxypeptidase</fullName>
        <ecNumber evidence="8">3.4.17.13</ecNumber>
    </submittedName>
</protein>
<dbReference type="SUPFAM" id="SSF141986">
    <property type="entry name" value="LD-carboxypeptidase A C-terminal domain-like"/>
    <property type="match status" value="1"/>
</dbReference>
<accession>A0A7Z0BRS7</accession>
<reference evidence="8 9" key="1">
    <citation type="submission" date="2020-07" db="EMBL/GenBank/DDBJ databases">
        <title>Genomic Encyclopedia of Type Strains, Phase IV (KMG-IV): sequencing the most valuable type-strain genomes for metagenomic binning, comparative biology and taxonomic classification.</title>
        <authorList>
            <person name="Goeker M."/>
        </authorList>
    </citation>
    <scope>NUCLEOTIDE SEQUENCE [LARGE SCALE GENOMIC DNA]</scope>
    <source>
        <strain evidence="8 9">DSM 29043</strain>
    </source>
</reference>